<evidence type="ECO:0000256" key="1">
    <source>
        <dbReference type="ARBA" id="ARBA00022490"/>
    </source>
</evidence>
<feature type="region of interest" description="Disordered" evidence="5">
    <location>
        <begin position="38"/>
        <end position="89"/>
    </location>
</feature>
<dbReference type="PANTHER" id="PTHR21681">
    <property type="entry name" value="EUKARYOTIC TRANSLATION INITIATION FACTOR 3 SUBUNIT J"/>
    <property type="match status" value="1"/>
</dbReference>
<dbReference type="Proteomes" id="UP000750522">
    <property type="component" value="Unassembled WGS sequence"/>
</dbReference>
<dbReference type="Gene3D" id="1.10.246.60">
    <property type="entry name" value="Eukaryotic translation initiation factor 3 like domains"/>
    <property type="match status" value="1"/>
</dbReference>
<dbReference type="OrthoDB" id="20381at2759"/>
<dbReference type="HAMAP" id="MF_03009">
    <property type="entry name" value="eIF3j"/>
    <property type="match status" value="1"/>
</dbReference>
<dbReference type="InterPro" id="IPR023194">
    <property type="entry name" value="eIF3-like_dom_sf"/>
</dbReference>
<dbReference type="GO" id="GO:0005852">
    <property type="term" value="C:eukaryotic translation initiation factor 3 complex"/>
    <property type="evidence" value="ECO:0007669"/>
    <property type="project" value="UniProtKB-UniRule"/>
</dbReference>
<keyword evidence="3 4" id="KW-0648">Protein biosynthesis</keyword>
<gene>
    <name evidence="4" type="primary">HCR1</name>
    <name evidence="6" type="ORF">BN980_GECA24s00021g</name>
    <name evidence="7" type="ORF">DV451_003131</name>
</gene>
<evidence type="ECO:0000256" key="5">
    <source>
        <dbReference type="SAM" id="MobiDB-lite"/>
    </source>
</evidence>
<proteinExistence type="inferred from homology"/>
<sequence length="250" mass="28180">MSNWDDEDYDPEVATSALKASWDDEEDDTVLDDWEAALDDDDEKPKAAPKPVKKVSLAQKIKEREQKEREQREAAAVQNLAEEDPRAKKERLKKAELEADLDNAADLIGDLNVHPRAAQLEKEKAAALERAAAAPAKLSDFQVFHPTNKNEFENLRKTLVPILTDLNQVSALHYSNLATDLSRDVCKPLTIDQIRKVVATLNALISEKLRQERANRGKKAKPQVKGISMKVDEAKDTTNYDDFDDDLDFM</sequence>
<keyword evidence="2 4" id="KW-0396">Initiation factor</keyword>
<accession>A0A0J9XKM0</accession>
<evidence type="ECO:0000313" key="7">
    <source>
        <dbReference type="EMBL" id="KAF5099100.1"/>
    </source>
</evidence>
<reference evidence="6 8" key="1">
    <citation type="submission" date="2014-03" db="EMBL/GenBank/DDBJ databases">
        <authorList>
            <person name="Casaregola S."/>
        </authorList>
    </citation>
    <scope>NUCLEOTIDE SEQUENCE [LARGE SCALE GENOMIC DNA]</scope>
    <source>
        <strain evidence="6 8">CLIB 918</strain>
    </source>
</reference>
<dbReference type="Proteomes" id="UP000242525">
    <property type="component" value="Unassembled WGS sequence"/>
</dbReference>
<dbReference type="AlphaFoldDB" id="A0A0J9XKM0"/>
<dbReference type="STRING" id="1173061.A0A0J9XKM0"/>
<feature type="compositionally biased region" description="Basic and acidic residues" evidence="5">
    <location>
        <begin position="60"/>
        <end position="73"/>
    </location>
</feature>
<protein>
    <recommendedName>
        <fullName evidence="4">Eukaryotic translation initiation factor 3 subunit J</fullName>
        <shortName evidence="4">eIF3j</shortName>
    </recommendedName>
    <alternativeName>
        <fullName evidence="4">Eukaryotic translation initiation factor 3 30 kDa subunit homolog</fullName>
        <shortName evidence="4">eIF-3 30 kDa subunit homolog</shortName>
    </alternativeName>
</protein>
<dbReference type="Pfam" id="PF08597">
    <property type="entry name" value="eIF3_subunit"/>
    <property type="match status" value="1"/>
</dbReference>
<reference evidence="7" key="3">
    <citation type="submission" date="2020-01" db="EMBL/GenBank/DDBJ databases">
        <authorList>
            <person name="Perkins V."/>
            <person name="Lessard M.-H."/>
            <person name="Dugat-Bony E."/>
            <person name="Frenette M."/>
            <person name="Labrie S."/>
        </authorList>
    </citation>
    <scope>NUCLEOTIDE SEQUENCE</scope>
    <source>
        <strain evidence="7">LMA-70</strain>
    </source>
</reference>
<dbReference type="EMBL" id="QQZK01000064">
    <property type="protein sequence ID" value="KAF5099100.1"/>
    <property type="molecule type" value="Genomic_DNA"/>
</dbReference>
<dbReference type="InterPro" id="IPR013906">
    <property type="entry name" value="eIF3j"/>
</dbReference>
<evidence type="ECO:0000256" key="2">
    <source>
        <dbReference type="ARBA" id="ARBA00022540"/>
    </source>
</evidence>
<keyword evidence="1 4" id="KW-0963">Cytoplasm</keyword>
<dbReference type="GO" id="GO:0003743">
    <property type="term" value="F:translation initiation factor activity"/>
    <property type="evidence" value="ECO:0007669"/>
    <property type="project" value="UniProtKB-UniRule"/>
</dbReference>
<comment type="similarity">
    <text evidence="4">Belongs to the eIF-3 subunit J family.</text>
</comment>
<comment type="caution">
    <text evidence="6">The sequence shown here is derived from an EMBL/GenBank/DDBJ whole genome shotgun (WGS) entry which is preliminary data.</text>
</comment>
<evidence type="ECO:0000313" key="6">
    <source>
        <dbReference type="EMBL" id="CDO57641.1"/>
    </source>
</evidence>
<evidence type="ECO:0000313" key="8">
    <source>
        <dbReference type="Proteomes" id="UP000242525"/>
    </source>
</evidence>
<keyword evidence="8" id="KW-1185">Reference proteome</keyword>
<dbReference type="PANTHER" id="PTHR21681:SF0">
    <property type="entry name" value="EUKARYOTIC TRANSLATION INITIATION FACTOR 3 SUBUNIT J"/>
    <property type="match status" value="1"/>
</dbReference>
<name>A0A0J9XKM0_GEOCN</name>
<comment type="function">
    <text evidence="4">Component of the eukaryotic translation initiation factor 3 (eIF-3) complex, which is involved in protein synthesis of a specialized repertoire of mRNAs and, together with other initiation factors, stimulates binding of mRNA and methionyl-tRNAi to the 40S ribosome. The eIF-3 complex specifically targets and initiates translation of a subset of mRNAs involved in cell proliferation.</text>
</comment>
<dbReference type="EMBL" id="CCBN010000024">
    <property type="protein sequence ID" value="CDO57641.1"/>
    <property type="molecule type" value="Genomic_DNA"/>
</dbReference>
<comment type="subunit">
    <text evidence="4">Component of the eukaryotic translation initiation factor 3 (eIF-3) complex.</text>
</comment>
<dbReference type="GO" id="GO:0033290">
    <property type="term" value="C:eukaryotic 48S preinitiation complex"/>
    <property type="evidence" value="ECO:0007669"/>
    <property type="project" value="UniProtKB-UniRule"/>
</dbReference>
<organism evidence="6 8">
    <name type="scientific">Geotrichum candidum</name>
    <name type="common">Oospora lactis</name>
    <name type="synonym">Dipodascus geotrichum</name>
    <dbReference type="NCBI Taxonomy" id="1173061"/>
    <lineage>
        <taxon>Eukaryota</taxon>
        <taxon>Fungi</taxon>
        <taxon>Dikarya</taxon>
        <taxon>Ascomycota</taxon>
        <taxon>Saccharomycotina</taxon>
        <taxon>Dipodascomycetes</taxon>
        <taxon>Dipodascales</taxon>
        <taxon>Dipodascaceae</taxon>
        <taxon>Geotrichum</taxon>
    </lineage>
</organism>
<reference evidence="7" key="2">
    <citation type="journal article" date="2020" name="Front. Microbiol.">
        <title>Phenotypic and Genetic Characterization of the Cheese Ripening Yeast Geotrichum candidum.</title>
        <authorList>
            <person name="Perkins V."/>
            <person name="Vignola S."/>
            <person name="Lessard M.H."/>
            <person name="Plante P.L."/>
            <person name="Corbeil J."/>
            <person name="Dugat-Bony E."/>
            <person name="Frenette M."/>
            <person name="Labrie S."/>
        </authorList>
    </citation>
    <scope>NUCLEOTIDE SEQUENCE</scope>
    <source>
        <strain evidence="7">LMA-70</strain>
    </source>
</reference>
<dbReference type="GO" id="GO:0001732">
    <property type="term" value="P:formation of cytoplasmic translation initiation complex"/>
    <property type="evidence" value="ECO:0007669"/>
    <property type="project" value="UniProtKB-UniRule"/>
</dbReference>
<dbReference type="GO" id="GO:0016282">
    <property type="term" value="C:eukaryotic 43S preinitiation complex"/>
    <property type="evidence" value="ECO:0007669"/>
    <property type="project" value="UniProtKB-UniRule"/>
</dbReference>
<comment type="subcellular location">
    <subcellularLocation>
        <location evidence="4">Cytoplasm</location>
    </subcellularLocation>
</comment>
<evidence type="ECO:0000256" key="3">
    <source>
        <dbReference type="ARBA" id="ARBA00022917"/>
    </source>
</evidence>
<evidence type="ECO:0000256" key="4">
    <source>
        <dbReference type="HAMAP-Rule" id="MF_03009"/>
    </source>
</evidence>